<evidence type="ECO:0000256" key="2">
    <source>
        <dbReference type="ARBA" id="ARBA00022714"/>
    </source>
</evidence>
<evidence type="ECO:0000313" key="8">
    <source>
        <dbReference type="EMBL" id="AKJ96043.1"/>
    </source>
</evidence>
<dbReference type="GO" id="GO:0015036">
    <property type="term" value="F:disulfide oxidoreductase activity"/>
    <property type="evidence" value="ECO:0007669"/>
    <property type="project" value="InterPro"/>
</dbReference>
<keyword evidence="3" id="KW-0479">Metal-binding</keyword>
<accession>A0A0G3G469</accession>
<reference evidence="8 9" key="1">
    <citation type="submission" date="2015-04" db="EMBL/GenBank/DDBJ databases">
        <title>Complete Sequence for the Genome of the Thioalkalivibrio versutus D301.</title>
        <authorList>
            <person name="Mu T."/>
            <person name="Zhou J."/>
            <person name="Xu X."/>
        </authorList>
    </citation>
    <scope>NUCLEOTIDE SEQUENCE [LARGE SCALE GENOMIC DNA]</scope>
    <source>
        <strain evidence="8 9">D301</strain>
    </source>
</reference>
<evidence type="ECO:0000256" key="1">
    <source>
        <dbReference type="ARBA" id="ARBA00009630"/>
    </source>
</evidence>
<keyword evidence="9" id="KW-1185">Reference proteome</keyword>
<dbReference type="STRING" id="106634.TVD_12060"/>
<dbReference type="EMBL" id="CP011367">
    <property type="protein sequence ID" value="AKJ96043.1"/>
    <property type="molecule type" value="Genomic_DNA"/>
</dbReference>
<dbReference type="AlphaFoldDB" id="A0A0G3G469"/>
<dbReference type="InterPro" id="IPR036249">
    <property type="entry name" value="Thioredoxin-like_sf"/>
</dbReference>
<dbReference type="PANTHER" id="PTHR10293">
    <property type="entry name" value="GLUTAREDOXIN FAMILY MEMBER"/>
    <property type="match status" value="1"/>
</dbReference>
<dbReference type="RefSeq" id="WP_018145267.1">
    <property type="nucleotide sequence ID" value="NZ_CP011367.1"/>
</dbReference>
<dbReference type="InterPro" id="IPR033658">
    <property type="entry name" value="GRX_PICOT-like"/>
</dbReference>
<dbReference type="InterPro" id="IPR004480">
    <property type="entry name" value="Monothiol_GRX-rel"/>
</dbReference>
<dbReference type="Gene3D" id="3.40.30.10">
    <property type="entry name" value="Glutaredoxin"/>
    <property type="match status" value="1"/>
</dbReference>
<comment type="similarity">
    <text evidence="1 7">Belongs to the glutaredoxin family. Monothiol subfamily.</text>
</comment>
<evidence type="ECO:0000256" key="5">
    <source>
        <dbReference type="ARBA" id="ARBA00023014"/>
    </source>
</evidence>
<proteinExistence type="inferred from homology"/>
<dbReference type="PROSITE" id="PS51354">
    <property type="entry name" value="GLUTAREDOXIN_2"/>
    <property type="match status" value="1"/>
</dbReference>
<gene>
    <name evidence="8" type="ORF">TVD_12060</name>
</gene>
<evidence type="ECO:0000256" key="7">
    <source>
        <dbReference type="PIRNR" id="PIRNR005894"/>
    </source>
</evidence>
<dbReference type="PANTHER" id="PTHR10293:SF72">
    <property type="entry name" value="MONOTHIOL GLUTAREDOXIN-S14, CHLOROPLASTIC"/>
    <property type="match status" value="1"/>
</dbReference>
<sequence>MDVMDRIRQQVEDNPVVIFMKGTPQFPMCGFSSRAVEALKRCDQEFGYVNVIADQEVMQNLPRFADWPTFPQVYIDGELVGGCDITLEMFESGELKKMVDEAHAKRAAS</sequence>
<dbReference type="GO" id="GO:0051537">
    <property type="term" value="F:2 iron, 2 sulfur cluster binding"/>
    <property type="evidence" value="ECO:0007669"/>
    <property type="project" value="UniProtKB-KW"/>
</dbReference>
<dbReference type="OrthoDB" id="9804115at2"/>
<evidence type="ECO:0000256" key="6">
    <source>
        <dbReference type="ARBA" id="ARBA00023284"/>
    </source>
</evidence>
<evidence type="ECO:0000313" key="9">
    <source>
        <dbReference type="Proteomes" id="UP000064201"/>
    </source>
</evidence>
<evidence type="ECO:0000256" key="4">
    <source>
        <dbReference type="ARBA" id="ARBA00023004"/>
    </source>
</evidence>
<organism evidence="8 9">
    <name type="scientific">Thioalkalivibrio versutus</name>
    <dbReference type="NCBI Taxonomy" id="106634"/>
    <lineage>
        <taxon>Bacteria</taxon>
        <taxon>Pseudomonadati</taxon>
        <taxon>Pseudomonadota</taxon>
        <taxon>Gammaproteobacteria</taxon>
        <taxon>Chromatiales</taxon>
        <taxon>Ectothiorhodospiraceae</taxon>
        <taxon>Thioalkalivibrio</taxon>
    </lineage>
</organism>
<dbReference type="CDD" id="cd03028">
    <property type="entry name" value="GRX_PICOT_like"/>
    <property type="match status" value="1"/>
</dbReference>
<evidence type="ECO:0000256" key="3">
    <source>
        <dbReference type="ARBA" id="ARBA00022723"/>
    </source>
</evidence>
<dbReference type="InterPro" id="IPR014434">
    <property type="entry name" value="Monothiol_GRX"/>
</dbReference>
<dbReference type="NCBIfam" id="TIGR00365">
    <property type="entry name" value="Grx4 family monothiol glutaredoxin"/>
    <property type="match status" value="1"/>
</dbReference>
<dbReference type="PATRIC" id="fig|106634.4.peg.2458"/>
<keyword evidence="4" id="KW-0408">Iron</keyword>
<dbReference type="PIRSF" id="PIRSF005894">
    <property type="entry name" value="Monothiol_GRX"/>
    <property type="match status" value="1"/>
</dbReference>
<protein>
    <recommendedName>
        <fullName evidence="7">Glutaredoxin</fullName>
    </recommendedName>
</protein>
<dbReference type="Proteomes" id="UP000064201">
    <property type="component" value="Chromosome"/>
</dbReference>
<name>A0A0G3G469_9GAMM</name>
<keyword evidence="6" id="KW-0676">Redox-active center</keyword>
<dbReference type="SUPFAM" id="SSF52833">
    <property type="entry name" value="Thioredoxin-like"/>
    <property type="match status" value="1"/>
</dbReference>
<dbReference type="InterPro" id="IPR002109">
    <property type="entry name" value="Glutaredoxin"/>
</dbReference>
<keyword evidence="2" id="KW-0001">2Fe-2S</keyword>
<dbReference type="Pfam" id="PF00462">
    <property type="entry name" value="Glutaredoxin"/>
    <property type="match status" value="1"/>
</dbReference>
<dbReference type="KEGG" id="tvr:TVD_12060"/>
<dbReference type="GO" id="GO:0046872">
    <property type="term" value="F:metal ion binding"/>
    <property type="evidence" value="ECO:0007669"/>
    <property type="project" value="UniProtKB-KW"/>
</dbReference>
<keyword evidence="5" id="KW-0411">Iron-sulfur</keyword>